<dbReference type="HOGENOM" id="CLU_130787_1_1_5"/>
<dbReference type="GO" id="GO:0016740">
    <property type="term" value="F:transferase activity"/>
    <property type="evidence" value="ECO:0007669"/>
    <property type="project" value="UniProtKB-KW"/>
</dbReference>
<dbReference type="InterPro" id="IPR036390">
    <property type="entry name" value="WH_DNA-bd_sf"/>
</dbReference>
<sequence length="120" mass="13193">MSEVRIHVSNMDAFFENATRAGARIDAGDFSLQPGEIAFESMDLLLKVLTANRWRLLRALKAAGTSSIRQLAHSLKRDYRGVHADVVALAEVGLIEKTTEGLVKVPWDRITAEMAITEAA</sequence>
<dbReference type="SUPFAM" id="SSF46785">
    <property type="entry name" value="Winged helix' DNA-binding domain"/>
    <property type="match status" value="1"/>
</dbReference>
<dbReference type="Pfam" id="PF25212">
    <property type="entry name" value="HVO_A0114"/>
    <property type="match status" value="1"/>
</dbReference>
<dbReference type="KEGG" id="ngl:RG1141_CH31320"/>
<name>A0A068TAE2_NEOGA</name>
<evidence type="ECO:0000313" key="2">
    <source>
        <dbReference type="Proteomes" id="UP000028186"/>
    </source>
</evidence>
<dbReference type="EMBL" id="HG938355">
    <property type="protein sequence ID" value="CDN55467.1"/>
    <property type="molecule type" value="Genomic_DNA"/>
</dbReference>
<dbReference type="RefSeq" id="WP_051899812.1">
    <property type="nucleotide sequence ID" value="NZ_HG938355.1"/>
</dbReference>
<reference evidence="2" key="1">
    <citation type="journal article" date="2014" name="BMC Genomics">
        <title>Genome sequencing of two Neorhizobium galegae strains reveals a noeT gene responsible for the unusual acetylation of the nodulation factors.</title>
        <authorList>
            <person name="Osterman J."/>
            <person name="Marsh J."/>
            <person name="Laine P.K."/>
            <person name="Zeng Z."/>
            <person name="Alatalo E."/>
            <person name="Sullivan J.T."/>
            <person name="Young J.P."/>
            <person name="Thomas-Oates J."/>
            <person name="Paulin L."/>
            <person name="Lindstrom K."/>
        </authorList>
    </citation>
    <scope>NUCLEOTIDE SEQUENCE [LARGE SCALE GENOMIC DNA]</scope>
    <source>
        <strain evidence="2">HAMBI 1141</strain>
    </source>
</reference>
<evidence type="ECO:0000313" key="1">
    <source>
        <dbReference type="EMBL" id="CDN55467.1"/>
    </source>
</evidence>
<dbReference type="PATRIC" id="fig|1028801.3.peg.3189"/>
<accession>A0A068TAE2</accession>
<dbReference type="Proteomes" id="UP000028186">
    <property type="component" value="Chromosome I"/>
</dbReference>
<gene>
    <name evidence="1" type="ORF">RG1141_CH31320</name>
</gene>
<proteinExistence type="predicted"/>
<organism evidence="1 2">
    <name type="scientific">Neorhizobium galegae bv. officinalis bv. officinalis str. HAMBI 1141</name>
    <dbReference type="NCBI Taxonomy" id="1028801"/>
    <lineage>
        <taxon>Bacteria</taxon>
        <taxon>Pseudomonadati</taxon>
        <taxon>Pseudomonadota</taxon>
        <taxon>Alphaproteobacteria</taxon>
        <taxon>Hyphomicrobiales</taxon>
        <taxon>Rhizobiaceae</taxon>
        <taxon>Rhizobium/Agrobacterium group</taxon>
        <taxon>Neorhizobium</taxon>
    </lineage>
</organism>
<dbReference type="eggNOG" id="COG4190">
    <property type="taxonomic scope" value="Bacteria"/>
</dbReference>
<protein>
    <submittedName>
        <fullName evidence="1">Glycosyltransferase, family 1 family protein</fullName>
    </submittedName>
</protein>
<keyword evidence="1" id="KW-0808">Transferase</keyword>
<dbReference type="AlphaFoldDB" id="A0A068TAE2"/>